<dbReference type="AlphaFoldDB" id="A0A7J6KYQ4"/>
<evidence type="ECO:0000313" key="1">
    <source>
        <dbReference type="EMBL" id="KAF4652032.1"/>
    </source>
</evidence>
<gene>
    <name evidence="1" type="ORF">FOL47_011296</name>
</gene>
<dbReference type="Proteomes" id="UP000591131">
    <property type="component" value="Unassembled WGS sequence"/>
</dbReference>
<dbReference type="EMBL" id="JAAPAO010000972">
    <property type="protein sequence ID" value="KAF4652032.1"/>
    <property type="molecule type" value="Genomic_DNA"/>
</dbReference>
<protein>
    <submittedName>
        <fullName evidence="1">Uncharacterized protein</fullName>
    </submittedName>
</protein>
<accession>A0A7J6KYQ4</accession>
<dbReference type="InterPro" id="IPR052055">
    <property type="entry name" value="Hepadnavirus_pol/RT"/>
</dbReference>
<proteinExistence type="predicted"/>
<evidence type="ECO:0000313" key="2">
    <source>
        <dbReference type="Proteomes" id="UP000591131"/>
    </source>
</evidence>
<dbReference type="InterPro" id="IPR043502">
    <property type="entry name" value="DNA/RNA_pol_sf"/>
</dbReference>
<dbReference type="SUPFAM" id="SSF56672">
    <property type="entry name" value="DNA/RNA polymerases"/>
    <property type="match status" value="1"/>
</dbReference>
<keyword evidence="2" id="KW-1185">Reference proteome</keyword>
<dbReference type="PANTHER" id="PTHR33050:SF7">
    <property type="entry name" value="RIBONUCLEASE H"/>
    <property type="match status" value="1"/>
</dbReference>
<comment type="caution">
    <text evidence="1">The sequence shown here is derived from an EMBL/GenBank/DDBJ whole genome shotgun (WGS) entry which is preliminary data.</text>
</comment>
<organism evidence="1 2">
    <name type="scientific">Perkinsus chesapeaki</name>
    <name type="common">Clam parasite</name>
    <name type="synonym">Perkinsus andrewsi</name>
    <dbReference type="NCBI Taxonomy" id="330153"/>
    <lineage>
        <taxon>Eukaryota</taxon>
        <taxon>Sar</taxon>
        <taxon>Alveolata</taxon>
        <taxon>Perkinsozoa</taxon>
        <taxon>Perkinsea</taxon>
        <taxon>Perkinsida</taxon>
        <taxon>Perkinsidae</taxon>
        <taxon>Perkinsus</taxon>
    </lineage>
</organism>
<dbReference type="PANTHER" id="PTHR33050">
    <property type="entry name" value="REVERSE TRANSCRIPTASE DOMAIN-CONTAINING PROTEIN"/>
    <property type="match status" value="1"/>
</dbReference>
<sequence>MSLAERLQEASVDISDLRQAAKVGDALWAKVSGCYLIMKEMWYWCLSSVFVTLRTNACDLPSCLVTTTIEAGGDGSSGVAYDATSGNRLKLSQFIDGAAVRLDEDGEIKRVVASRTPSYNEWIFNFRIYTTTLIMLGAAHQAYLMKYADHIAGLYKAYGPNYWPQIYSADEHLRANRLSRYLSKNGSRGNAFVKGAQDSTYWIERVDRIVFQLQRAGSTTSYAVSEKNPAKRQGLVRGDQICYDYESGRCPDPCRNGRKHICLKCRTVHDLPRGNRDCKSGQVQTRVPSLTPKVSDNVVGLTESAVSTIGQNDVDRLNDDYHVDELSVPILGGLRSPFKSVLYLPHGIVHFKEVREAFESIVSVDGVVDALLSAEDPMKCSIVKTAVDEATAVLVKLTGSPANAALPSHPHSPVKGQLIDALVRWVGDWDVDVPDWFISGCPAGLASRIIPRGIFPLSTDSVTSLVDEPSVLNYVFGENDCLSFSNYFSADSECEKVLEVLRSEEDLGFCKICDTFDELKKLVGSESVVLTPLAAVPKANGSLRLISDCKRVHKEDREDASMFASPILVGHWFHFVIFEATNKLVVLREAVAPLLHEKASISNKNLRKLCGRLSFAAQMVPYLRSFVAPLWSRLALADRRQHRWIRVGELITPLRWIWCFLSESTMSSSRLGPNSYLRAYPITKAQRSSWAICVDASPLGVGGVLRYSNEVVSWFSDELSSFDYDRFDGARGDCRRQAVWEFLAILIAVKLWSRRVPSNAIILCESDSVAALGAASSLRSKSAKLNIIAQELALHCAVQGRWYNIEFRHISGTDNQLADCLSRLSDGRELPVELVDVHRDACPVRDDSFWLTQQRQFAQS</sequence>
<reference evidence="1 2" key="1">
    <citation type="submission" date="2020-04" db="EMBL/GenBank/DDBJ databases">
        <title>Perkinsus chesapeaki whole genome sequence.</title>
        <authorList>
            <person name="Bogema D.R."/>
        </authorList>
    </citation>
    <scope>NUCLEOTIDE SEQUENCE [LARGE SCALE GENOMIC DNA]</scope>
    <source>
        <strain evidence="1">ATCC PRA-425</strain>
    </source>
</reference>
<dbReference type="OrthoDB" id="411338at2759"/>
<name>A0A7J6KYQ4_PERCH</name>